<proteinExistence type="inferred from homology"/>
<keyword evidence="7 10" id="KW-0564">Palmitate</keyword>
<dbReference type="Gene3D" id="2.20.200.10">
    <property type="entry name" value="Outer membrane efflux proteins (OEP)"/>
    <property type="match status" value="1"/>
</dbReference>
<evidence type="ECO:0000256" key="1">
    <source>
        <dbReference type="ARBA" id="ARBA00004370"/>
    </source>
</evidence>
<evidence type="ECO:0000256" key="8">
    <source>
        <dbReference type="ARBA" id="ARBA00023288"/>
    </source>
</evidence>
<keyword evidence="4 10" id="KW-0812">Transmembrane</keyword>
<comment type="subcellular location">
    <subcellularLocation>
        <location evidence="10">Cell outer membrane</location>
        <topology evidence="10">Lipid-anchor</topology>
    </subcellularLocation>
    <subcellularLocation>
        <location evidence="1">Membrane</location>
    </subcellularLocation>
</comment>
<dbReference type="KEGG" id="xbc:ELE36_08470"/>
<dbReference type="Proteomes" id="UP000291562">
    <property type="component" value="Chromosome"/>
</dbReference>
<keyword evidence="6 10" id="KW-0472">Membrane</keyword>
<accession>A0A411HIR7</accession>
<dbReference type="EMBL" id="CP035704">
    <property type="protein sequence ID" value="QBB70398.1"/>
    <property type="molecule type" value="Genomic_DNA"/>
</dbReference>
<evidence type="ECO:0000256" key="2">
    <source>
        <dbReference type="ARBA" id="ARBA00007613"/>
    </source>
</evidence>
<keyword evidence="8 10" id="KW-0449">Lipoprotein</keyword>
<evidence type="ECO:0000313" key="11">
    <source>
        <dbReference type="EMBL" id="QBB70398.1"/>
    </source>
</evidence>
<dbReference type="RefSeq" id="WP_129832656.1">
    <property type="nucleotide sequence ID" value="NZ_CP035704.1"/>
</dbReference>
<organism evidence="11 12">
    <name type="scientific">Pseudolysobacter antarcticus</name>
    <dbReference type="NCBI Taxonomy" id="2511995"/>
    <lineage>
        <taxon>Bacteria</taxon>
        <taxon>Pseudomonadati</taxon>
        <taxon>Pseudomonadota</taxon>
        <taxon>Gammaproteobacteria</taxon>
        <taxon>Lysobacterales</taxon>
        <taxon>Rhodanobacteraceae</taxon>
        <taxon>Pseudolysobacter</taxon>
    </lineage>
</organism>
<evidence type="ECO:0000256" key="5">
    <source>
        <dbReference type="ARBA" id="ARBA00022729"/>
    </source>
</evidence>
<evidence type="ECO:0000256" key="3">
    <source>
        <dbReference type="ARBA" id="ARBA00022452"/>
    </source>
</evidence>
<dbReference type="GO" id="GO:0015562">
    <property type="term" value="F:efflux transmembrane transporter activity"/>
    <property type="evidence" value="ECO:0007669"/>
    <property type="project" value="InterPro"/>
</dbReference>
<dbReference type="PANTHER" id="PTHR30203">
    <property type="entry name" value="OUTER MEMBRANE CATION EFFLUX PROTEIN"/>
    <property type="match status" value="1"/>
</dbReference>
<comment type="similarity">
    <text evidence="2 10">Belongs to the outer membrane factor (OMF) (TC 1.B.17) family.</text>
</comment>
<gene>
    <name evidence="11" type="ORF">ELE36_08470</name>
</gene>
<dbReference type="NCBIfam" id="TIGR01845">
    <property type="entry name" value="outer_NodT"/>
    <property type="match status" value="1"/>
</dbReference>
<evidence type="ECO:0000256" key="9">
    <source>
        <dbReference type="ARBA" id="ARBA00037313"/>
    </source>
</evidence>
<keyword evidence="5 10" id="KW-0732">Signal</keyword>
<dbReference type="PROSITE" id="PS51257">
    <property type="entry name" value="PROKAR_LIPOPROTEIN"/>
    <property type="match status" value="1"/>
</dbReference>
<dbReference type="GO" id="GO:0009279">
    <property type="term" value="C:cell outer membrane"/>
    <property type="evidence" value="ECO:0007669"/>
    <property type="project" value="UniProtKB-SubCell"/>
</dbReference>
<sequence length="489" mass="52103">MYLKSALSSLAIALSVAGCASMEGLATHGQPRGSNSLATNKSFAALKVSTASWPRRDWWQDLGDPALDVLIAEALQGNPDLAIADARVRQAVAQAQATDALRKPSVKASAGTTGVRIPQTVIPEPIGGHYSTVDQAMLSFSYSFDLWGGKRAAWEAALGQARAASVDAQAVRLTLSANVARAYSQLGYAFVSKDLAQAEIDRTNTLLDLTRQRVDAGIDNQLQLRQTESYLASADERFAEAELGIATSQVTLAGLLGQGPDRGLSIARPRALKPEVVALPSTLPAELLGRRPDVVAARWRVEAASRDIKVAQTQFYPNLNLSIAAGLASMDIGKFLSAGSRFGELAPAISLPIFDGGRLRANLDNKDAEYDLAVAQYNKILVSALNEIANRLTQLHSFDQQLAAEQRAYDSAKAAWDLAMLRYKNGVGSYLEALSVRQALLVAEQGLADLQRQQIDISVQLIEALGGGFNDSEATPAPIPASTITPPIS</sequence>
<evidence type="ECO:0000256" key="7">
    <source>
        <dbReference type="ARBA" id="ARBA00023139"/>
    </source>
</evidence>
<dbReference type="SUPFAM" id="SSF56954">
    <property type="entry name" value="Outer membrane efflux proteins (OEP)"/>
    <property type="match status" value="1"/>
</dbReference>
<feature type="chain" id="PRO_5018823311" evidence="10">
    <location>
        <begin position="21"/>
        <end position="489"/>
    </location>
</feature>
<evidence type="ECO:0000313" key="12">
    <source>
        <dbReference type="Proteomes" id="UP000291562"/>
    </source>
</evidence>
<dbReference type="InterPro" id="IPR010131">
    <property type="entry name" value="MdtP/NodT-like"/>
</dbReference>
<dbReference type="OrthoDB" id="9770517at2"/>
<evidence type="ECO:0000256" key="6">
    <source>
        <dbReference type="ARBA" id="ARBA00023136"/>
    </source>
</evidence>
<evidence type="ECO:0000256" key="4">
    <source>
        <dbReference type="ARBA" id="ARBA00022692"/>
    </source>
</evidence>
<protein>
    <submittedName>
        <fullName evidence="11">Efflux transporter outer membrane subunit</fullName>
    </submittedName>
</protein>
<feature type="signal peptide" evidence="10">
    <location>
        <begin position="1"/>
        <end position="20"/>
    </location>
</feature>
<dbReference type="PANTHER" id="PTHR30203:SF20">
    <property type="entry name" value="MULTIDRUG RESISTANCE OUTER MEMBRANE PROTEIN MDTP-RELATED"/>
    <property type="match status" value="1"/>
</dbReference>
<dbReference type="InterPro" id="IPR003423">
    <property type="entry name" value="OMP_efflux"/>
</dbReference>
<dbReference type="Gene3D" id="1.20.1600.10">
    <property type="entry name" value="Outer membrane efflux proteins (OEP)"/>
    <property type="match status" value="1"/>
</dbReference>
<keyword evidence="3 10" id="KW-1134">Transmembrane beta strand</keyword>
<dbReference type="AlphaFoldDB" id="A0A411HIR7"/>
<name>A0A411HIR7_9GAMM</name>
<keyword evidence="12" id="KW-1185">Reference proteome</keyword>
<reference evidence="11 12" key="1">
    <citation type="submission" date="2019-01" db="EMBL/GenBank/DDBJ databases">
        <title>Pseudolysobacter antarctica gen. nov., sp. nov., isolated from Fildes Peninsula, Antarctica.</title>
        <authorList>
            <person name="Wei Z."/>
            <person name="Peng F."/>
        </authorList>
    </citation>
    <scope>NUCLEOTIDE SEQUENCE [LARGE SCALE GENOMIC DNA]</scope>
    <source>
        <strain evidence="11 12">AQ6-296</strain>
    </source>
</reference>
<evidence type="ECO:0000256" key="10">
    <source>
        <dbReference type="RuleBase" id="RU362097"/>
    </source>
</evidence>
<dbReference type="Pfam" id="PF02321">
    <property type="entry name" value="OEP"/>
    <property type="match status" value="2"/>
</dbReference>
<comment type="function">
    <text evidence="9">Could be involved in resistance to puromycin, acriflavine and tetraphenylarsonium chloride.</text>
</comment>